<feature type="domain" description="Mur ligase central" evidence="10">
    <location>
        <begin position="102"/>
        <end position="227"/>
    </location>
</feature>
<keyword evidence="7 8" id="KW-0573">Peptidoglycan synthesis</keyword>
<dbReference type="RefSeq" id="WP_072713034.1">
    <property type="nucleotide sequence ID" value="NZ_CP016796.1"/>
</dbReference>
<keyword evidence="5 7" id="KW-0547">Nucleotide-binding</keyword>
<protein>
    <recommendedName>
        <fullName evidence="7 8">UDP-N-acetylmuramoylalanine--D-glutamate ligase</fullName>
        <ecNumber evidence="7 8">6.3.2.9</ecNumber>
    </recommendedName>
    <alternativeName>
        <fullName evidence="7">D-glutamic acid-adding enzyme</fullName>
    </alternativeName>
    <alternativeName>
        <fullName evidence="7">UDP-N-acetylmuramoyl-L-alanyl-D-glutamate synthetase</fullName>
    </alternativeName>
</protein>
<evidence type="ECO:0000256" key="1">
    <source>
        <dbReference type="ARBA" id="ARBA00004496"/>
    </source>
</evidence>
<accession>A0A1L4BTU9</accession>
<evidence type="ECO:0000256" key="6">
    <source>
        <dbReference type="ARBA" id="ARBA00022840"/>
    </source>
</evidence>
<evidence type="ECO:0000313" key="12">
    <source>
        <dbReference type="Proteomes" id="UP000184222"/>
    </source>
</evidence>
<comment type="function">
    <text evidence="7 8">Cell wall formation. Catalyzes the addition of glutamate to the nucleotide precursor UDP-N-acetylmuramoyl-L-alanine (UMA).</text>
</comment>
<keyword evidence="6 7" id="KW-0067">ATP-binding</keyword>
<dbReference type="Gene3D" id="3.40.1190.10">
    <property type="entry name" value="Mur-like, catalytic domain"/>
    <property type="match status" value="1"/>
</dbReference>
<keyword evidence="7 8" id="KW-0132">Cell division</keyword>
<keyword evidence="3 7" id="KW-0963">Cytoplasm</keyword>
<dbReference type="GO" id="GO:0005737">
    <property type="term" value="C:cytoplasm"/>
    <property type="evidence" value="ECO:0007669"/>
    <property type="project" value="UniProtKB-SubCell"/>
</dbReference>
<dbReference type="GO" id="GO:0008764">
    <property type="term" value="F:UDP-N-acetylmuramoylalanine-D-glutamate ligase activity"/>
    <property type="evidence" value="ECO:0007669"/>
    <property type="project" value="UniProtKB-UniRule"/>
</dbReference>
<dbReference type="HAMAP" id="MF_00639">
    <property type="entry name" value="MurD"/>
    <property type="match status" value="1"/>
</dbReference>
<keyword evidence="7 8" id="KW-0961">Cell wall biogenesis/degradation</keyword>
<evidence type="ECO:0000256" key="5">
    <source>
        <dbReference type="ARBA" id="ARBA00022741"/>
    </source>
</evidence>
<dbReference type="UniPathway" id="UPA00219"/>
<dbReference type="PANTHER" id="PTHR43692">
    <property type="entry name" value="UDP-N-ACETYLMURAMOYLALANINE--D-GLUTAMATE LIGASE"/>
    <property type="match status" value="1"/>
</dbReference>
<dbReference type="SUPFAM" id="SSF53244">
    <property type="entry name" value="MurD-like peptide ligases, peptide-binding domain"/>
    <property type="match status" value="1"/>
</dbReference>
<gene>
    <name evidence="7" type="primary">murD</name>
    <name evidence="11" type="ORF">F7310_07835</name>
</gene>
<dbReference type="Pfam" id="PF02875">
    <property type="entry name" value="Mur_ligase_C"/>
    <property type="match status" value="1"/>
</dbReference>
<dbReference type="GO" id="GO:0051301">
    <property type="term" value="P:cell division"/>
    <property type="evidence" value="ECO:0007669"/>
    <property type="project" value="UniProtKB-KW"/>
</dbReference>
<dbReference type="GO" id="GO:0071555">
    <property type="term" value="P:cell wall organization"/>
    <property type="evidence" value="ECO:0007669"/>
    <property type="project" value="UniProtKB-KW"/>
</dbReference>
<dbReference type="GO" id="GO:0008360">
    <property type="term" value="P:regulation of cell shape"/>
    <property type="evidence" value="ECO:0007669"/>
    <property type="project" value="UniProtKB-KW"/>
</dbReference>
<comment type="subcellular location">
    <subcellularLocation>
        <location evidence="1 7 8">Cytoplasm</location>
    </subcellularLocation>
</comment>
<evidence type="ECO:0000256" key="4">
    <source>
        <dbReference type="ARBA" id="ARBA00022598"/>
    </source>
</evidence>
<comment type="catalytic activity">
    <reaction evidence="7 8">
        <text>UDP-N-acetyl-alpha-D-muramoyl-L-alanine + D-glutamate + ATP = UDP-N-acetyl-alpha-D-muramoyl-L-alanyl-D-glutamate + ADP + phosphate + H(+)</text>
        <dbReference type="Rhea" id="RHEA:16429"/>
        <dbReference type="ChEBI" id="CHEBI:15378"/>
        <dbReference type="ChEBI" id="CHEBI:29986"/>
        <dbReference type="ChEBI" id="CHEBI:30616"/>
        <dbReference type="ChEBI" id="CHEBI:43474"/>
        <dbReference type="ChEBI" id="CHEBI:83898"/>
        <dbReference type="ChEBI" id="CHEBI:83900"/>
        <dbReference type="ChEBI" id="CHEBI:456216"/>
        <dbReference type="EC" id="6.3.2.9"/>
    </reaction>
</comment>
<evidence type="ECO:0000256" key="3">
    <source>
        <dbReference type="ARBA" id="ARBA00022490"/>
    </source>
</evidence>
<dbReference type="KEGG" id="frx:F7310_07835"/>
<dbReference type="NCBIfam" id="TIGR01087">
    <property type="entry name" value="murD"/>
    <property type="match status" value="1"/>
</dbReference>
<evidence type="ECO:0000256" key="8">
    <source>
        <dbReference type="RuleBase" id="RU003664"/>
    </source>
</evidence>
<dbReference type="InterPro" id="IPR004101">
    <property type="entry name" value="Mur_ligase_C"/>
</dbReference>
<evidence type="ECO:0000313" key="11">
    <source>
        <dbReference type="EMBL" id="API87276.1"/>
    </source>
</evidence>
<dbReference type="Gene3D" id="3.90.190.20">
    <property type="entry name" value="Mur ligase, C-terminal domain"/>
    <property type="match status" value="1"/>
</dbReference>
<evidence type="ECO:0000259" key="9">
    <source>
        <dbReference type="Pfam" id="PF02875"/>
    </source>
</evidence>
<dbReference type="Pfam" id="PF08245">
    <property type="entry name" value="Mur_ligase_M"/>
    <property type="match status" value="1"/>
</dbReference>
<evidence type="ECO:0000256" key="2">
    <source>
        <dbReference type="ARBA" id="ARBA00004752"/>
    </source>
</evidence>
<dbReference type="InterPro" id="IPR036565">
    <property type="entry name" value="Mur-like_cat_sf"/>
</dbReference>
<dbReference type="STRING" id="573570.F7310_07835"/>
<dbReference type="InterPro" id="IPR013221">
    <property type="entry name" value="Mur_ligase_cen"/>
</dbReference>
<evidence type="ECO:0000256" key="7">
    <source>
        <dbReference type="HAMAP-Rule" id="MF_00639"/>
    </source>
</evidence>
<dbReference type="InterPro" id="IPR036615">
    <property type="entry name" value="Mur_ligase_C_dom_sf"/>
</dbReference>
<keyword evidence="4 7" id="KW-0436">Ligase</keyword>
<dbReference type="GO" id="GO:0009252">
    <property type="term" value="P:peptidoglycan biosynthetic process"/>
    <property type="evidence" value="ECO:0007669"/>
    <property type="project" value="UniProtKB-UniRule"/>
</dbReference>
<keyword evidence="12" id="KW-1185">Reference proteome</keyword>
<dbReference type="SUPFAM" id="SSF53623">
    <property type="entry name" value="MurD-like peptide ligases, catalytic domain"/>
    <property type="match status" value="1"/>
</dbReference>
<dbReference type="GO" id="GO:0005524">
    <property type="term" value="F:ATP binding"/>
    <property type="evidence" value="ECO:0007669"/>
    <property type="project" value="UniProtKB-UniRule"/>
</dbReference>
<feature type="binding site" evidence="7">
    <location>
        <begin position="104"/>
        <end position="110"/>
    </location>
    <ligand>
        <name>ATP</name>
        <dbReference type="ChEBI" id="CHEBI:30616"/>
    </ligand>
</feature>
<name>A0A1L4BTU9_9GAMM</name>
<dbReference type="OrthoDB" id="9809796at2"/>
<dbReference type="EMBL" id="CP016796">
    <property type="protein sequence ID" value="API87276.1"/>
    <property type="molecule type" value="Genomic_DNA"/>
</dbReference>
<comment type="similarity">
    <text evidence="7">Belongs to the MurCDEF family.</text>
</comment>
<feature type="domain" description="Mur ligase C-terminal" evidence="9">
    <location>
        <begin position="276"/>
        <end position="390"/>
    </location>
</feature>
<dbReference type="EC" id="6.3.2.9" evidence="7 8"/>
<comment type="pathway">
    <text evidence="2 7 8">Cell wall biogenesis; peptidoglycan biosynthesis.</text>
</comment>
<proteinExistence type="inferred from homology"/>
<sequence>MFSFHFNDVKISKLLMVGYGVTGKSVCDFLANFIDIEVDISQSDEDFGHYDFDSYDLITVSPGIPLNKSPYRVLSKYKDKIVSDIDIFYQYIKNTKAKTIAITGSNGKSTVVTLLDFILRELGYKSILVGNIGTPALNKIDEKFDYCVIEASSFQIDIFHSVKFDIGCVINVSPDHLDRYASFGEYKQSKLNLANFSKDFFVYDVHNNGIKYAGEYEIVRSSIYKNATKLLDISETNLFGEHNLENIIVVLNILDKLGLDIFKAVGAIKKFKGLAHRCKIVKNINGITYINDSKGTNVGATVAALNSITSTKSIILLLGGVAKGGDFSLMTESLKKYVKYVFIYGQDKEYIKESIKDTCKYELCDNMHQAFELASRKSQDSEIVLLSPACASFDEFDNYVKRGEAFEDYVRQLKHIGS</sequence>
<keyword evidence="7 8" id="KW-0131">Cell cycle</keyword>
<dbReference type="AlphaFoldDB" id="A0A1L4BTU9"/>
<organism evidence="11 12">
    <name type="scientific">Francisella uliginis</name>
    <dbReference type="NCBI Taxonomy" id="573570"/>
    <lineage>
        <taxon>Bacteria</taxon>
        <taxon>Pseudomonadati</taxon>
        <taxon>Pseudomonadota</taxon>
        <taxon>Gammaproteobacteria</taxon>
        <taxon>Thiotrichales</taxon>
        <taxon>Francisellaceae</taxon>
        <taxon>Francisella</taxon>
    </lineage>
</organism>
<reference evidence="11 12" key="1">
    <citation type="journal article" date="2016" name="Appl. Environ. Microbiol.">
        <title>Whole genome relationships among Francisella bacteria of diverse origin define new species and provide specific regions for detection.</title>
        <authorList>
            <person name="Challacombe J.F."/>
            <person name="Petersen J.M."/>
            <person name="Gallegos-Graves V."/>
            <person name="Hodge D."/>
            <person name="Pillai S."/>
            <person name="Kuske C.R."/>
        </authorList>
    </citation>
    <scope>NUCLEOTIDE SEQUENCE [LARGE SCALE GENOMIC DNA]</scope>
    <source>
        <strain evidence="12">TX07-7310</strain>
    </source>
</reference>
<keyword evidence="7 8" id="KW-0133">Cell shape</keyword>
<dbReference type="InterPro" id="IPR005762">
    <property type="entry name" value="MurD"/>
</dbReference>
<evidence type="ECO:0000259" key="10">
    <source>
        <dbReference type="Pfam" id="PF08245"/>
    </source>
</evidence>
<dbReference type="Proteomes" id="UP000184222">
    <property type="component" value="Chromosome"/>
</dbReference>
<dbReference type="PANTHER" id="PTHR43692:SF1">
    <property type="entry name" value="UDP-N-ACETYLMURAMOYLALANINE--D-GLUTAMATE LIGASE"/>
    <property type="match status" value="1"/>
</dbReference>